<evidence type="ECO:0000313" key="1">
    <source>
        <dbReference type="EMBL" id="RIA91080.1"/>
    </source>
</evidence>
<organism evidence="1 2">
    <name type="scientific">Glomus cerebriforme</name>
    <dbReference type="NCBI Taxonomy" id="658196"/>
    <lineage>
        <taxon>Eukaryota</taxon>
        <taxon>Fungi</taxon>
        <taxon>Fungi incertae sedis</taxon>
        <taxon>Mucoromycota</taxon>
        <taxon>Glomeromycotina</taxon>
        <taxon>Glomeromycetes</taxon>
        <taxon>Glomerales</taxon>
        <taxon>Glomeraceae</taxon>
        <taxon>Glomus</taxon>
    </lineage>
</organism>
<evidence type="ECO:0008006" key="3">
    <source>
        <dbReference type="Google" id="ProtNLM"/>
    </source>
</evidence>
<dbReference type="Proteomes" id="UP000265703">
    <property type="component" value="Unassembled WGS sequence"/>
</dbReference>
<dbReference type="OrthoDB" id="2434592at2759"/>
<dbReference type="AlphaFoldDB" id="A0A397SXZ7"/>
<evidence type="ECO:0000313" key="2">
    <source>
        <dbReference type="Proteomes" id="UP000265703"/>
    </source>
</evidence>
<sequence length="198" mass="23574">MNKYLSIFKEFKNEDRKNKENRLDFKKTLNIMMLSNNSSKNIAEVNIIHKILHELPKEVGVLKCVKDLISKNIDLLPKEIYAHLMKNEKYNYIKILEGNLLVQVITFEIRLFQMLIENNILIKEFEINATYNTNNLGFELYFIHAEVDETRFSLAYLFLKNNKKYDDSIKTEIITKFVLQLKEKGLNSKFILMDKNWL</sequence>
<dbReference type="STRING" id="658196.A0A397SXZ7"/>
<reference evidence="1 2" key="1">
    <citation type="submission" date="2018-06" db="EMBL/GenBank/DDBJ databases">
        <title>Comparative genomics reveals the genomic features of Rhizophagus irregularis, R. cerebriforme, R. diaphanum and Gigaspora rosea, and their symbiotic lifestyle signature.</title>
        <authorList>
            <person name="Morin E."/>
            <person name="San Clemente H."/>
            <person name="Chen E.C.H."/>
            <person name="De La Providencia I."/>
            <person name="Hainaut M."/>
            <person name="Kuo A."/>
            <person name="Kohler A."/>
            <person name="Murat C."/>
            <person name="Tang N."/>
            <person name="Roy S."/>
            <person name="Loubradou J."/>
            <person name="Henrissat B."/>
            <person name="Grigoriev I.V."/>
            <person name="Corradi N."/>
            <person name="Roux C."/>
            <person name="Martin F.M."/>
        </authorList>
    </citation>
    <scope>NUCLEOTIDE SEQUENCE [LARGE SCALE GENOMIC DNA]</scope>
    <source>
        <strain evidence="1 2">DAOM 227022</strain>
    </source>
</reference>
<comment type="caution">
    <text evidence="1">The sequence shown here is derived from an EMBL/GenBank/DDBJ whole genome shotgun (WGS) entry which is preliminary data.</text>
</comment>
<keyword evidence="2" id="KW-1185">Reference proteome</keyword>
<gene>
    <name evidence="1" type="ORF">C1645_822564</name>
</gene>
<name>A0A397SXZ7_9GLOM</name>
<protein>
    <recommendedName>
        <fullName evidence="3">MULE transposase domain-containing protein</fullName>
    </recommendedName>
</protein>
<dbReference type="EMBL" id="QKYT01000163">
    <property type="protein sequence ID" value="RIA91080.1"/>
    <property type="molecule type" value="Genomic_DNA"/>
</dbReference>
<proteinExistence type="predicted"/>
<accession>A0A397SXZ7</accession>